<dbReference type="PANTHER" id="PTHR11711">
    <property type="entry name" value="ADP RIBOSYLATION FACTOR-RELATED"/>
    <property type="match status" value="1"/>
</dbReference>
<evidence type="ECO:0000313" key="8">
    <source>
        <dbReference type="Proteomes" id="UP001396334"/>
    </source>
</evidence>
<dbReference type="InterPro" id="IPR027417">
    <property type="entry name" value="P-loop_NTPase"/>
</dbReference>
<evidence type="ECO:0000256" key="2">
    <source>
        <dbReference type="ARBA" id="ARBA00022707"/>
    </source>
</evidence>
<keyword evidence="2" id="KW-0449">Lipoprotein</keyword>
<comment type="caution">
    <text evidence="7">The sequence shown here is derived from an EMBL/GenBank/DDBJ whole genome shotgun (WGS) entry which is preliminary data.</text>
</comment>
<keyword evidence="5" id="KW-0813">Transport</keyword>
<proteinExistence type="inferred from homology"/>
<dbReference type="EMBL" id="JBBPBN010000002">
    <property type="protein sequence ID" value="KAK9044882.1"/>
    <property type="molecule type" value="Genomic_DNA"/>
</dbReference>
<dbReference type="Pfam" id="PF00025">
    <property type="entry name" value="Arf"/>
    <property type="match status" value="1"/>
</dbReference>
<dbReference type="Gene3D" id="3.40.50.300">
    <property type="entry name" value="P-loop containing nucleotide triphosphate hydrolases"/>
    <property type="match status" value="1"/>
</dbReference>
<evidence type="ECO:0000313" key="7">
    <source>
        <dbReference type="EMBL" id="KAK9044882.1"/>
    </source>
</evidence>
<evidence type="ECO:0000256" key="6">
    <source>
        <dbReference type="ARBA" id="ARBA00023134"/>
    </source>
</evidence>
<name>A0ABR2U5H1_9ROSI</name>
<evidence type="ECO:0008006" key="9">
    <source>
        <dbReference type="Google" id="ProtNLM"/>
    </source>
</evidence>
<protein>
    <recommendedName>
        <fullName evidence="9">ADP-ribosylation factor</fullName>
    </recommendedName>
</protein>
<keyword evidence="3" id="KW-0547">Nucleotide-binding</keyword>
<dbReference type="SUPFAM" id="SSF52540">
    <property type="entry name" value="P-loop containing nucleoside triphosphate hydrolases"/>
    <property type="match status" value="1"/>
</dbReference>
<dbReference type="InterPro" id="IPR024156">
    <property type="entry name" value="Small_GTPase_ARF"/>
</dbReference>
<accession>A0ABR2U5H1</accession>
<keyword evidence="6" id="KW-0342">GTP-binding</keyword>
<keyword evidence="2" id="KW-0519">Myristate</keyword>
<gene>
    <name evidence="7" type="ORF">V6N11_058773</name>
</gene>
<sequence length="84" mass="9873">MFAVKIKSTFLEALLLKYSRGLIFVVDSNDRDRLFEVRDELKDAVLLVFANKQDISNAMNAAEIIDKLALHSLRQRHWYMCNLW</sequence>
<evidence type="ECO:0000256" key="4">
    <source>
        <dbReference type="ARBA" id="ARBA00022892"/>
    </source>
</evidence>
<evidence type="ECO:0000256" key="5">
    <source>
        <dbReference type="ARBA" id="ARBA00022927"/>
    </source>
</evidence>
<evidence type="ECO:0000256" key="3">
    <source>
        <dbReference type="ARBA" id="ARBA00022741"/>
    </source>
</evidence>
<dbReference type="Proteomes" id="UP001396334">
    <property type="component" value="Unassembled WGS sequence"/>
</dbReference>
<organism evidence="7 8">
    <name type="scientific">Hibiscus sabdariffa</name>
    <name type="common">roselle</name>
    <dbReference type="NCBI Taxonomy" id="183260"/>
    <lineage>
        <taxon>Eukaryota</taxon>
        <taxon>Viridiplantae</taxon>
        <taxon>Streptophyta</taxon>
        <taxon>Embryophyta</taxon>
        <taxon>Tracheophyta</taxon>
        <taxon>Spermatophyta</taxon>
        <taxon>Magnoliopsida</taxon>
        <taxon>eudicotyledons</taxon>
        <taxon>Gunneridae</taxon>
        <taxon>Pentapetalae</taxon>
        <taxon>rosids</taxon>
        <taxon>malvids</taxon>
        <taxon>Malvales</taxon>
        <taxon>Malvaceae</taxon>
        <taxon>Malvoideae</taxon>
        <taxon>Hibiscus</taxon>
    </lineage>
</organism>
<keyword evidence="5" id="KW-0653">Protein transport</keyword>
<reference evidence="7 8" key="1">
    <citation type="journal article" date="2024" name="G3 (Bethesda)">
        <title>Genome assembly of Hibiscus sabdariffa L. provides insights into metabolisms of medicinal natural products.</title>
        <authorList>
            <person name="Kim T."/>
        </authorList>
    </citation>
    <scope>NUCLEOTIDE SEQUENCE [LARGE SCALE GENOMIC DNA]</scope>
    <source>
        <strain evidence="7">TK-2024</strain>
        <tissue evidence="7">Old leaves</tissue>
    </source>
</reference>
<keyword evidence="4" id="KW-0931">ER-Golgi transport</keyword>
<dbReference type="InterPro" id="IPR006689">
    <property type="entry name" value="Small_GTPase_ARF/SAR"/>
</dbReference>
<evidence type="ECO:0000256" key="1">
    <source>
        <dbReference type="ARBA" id="ARBA00010290"/>
    </source>
</evidence>
<keyword evidence="8" id="KW-1185">Reference proteome</keyword>
<comment type="similarity">
    <text evidence="1">Belongs to the small GTPase superfamily. Arf family.</text>
</comment>